<dbReference type="SUPFAM" id="SSF102114">
    <property type="entry name" value="Radical SAM enzymes"/>
    <property type="match status" value="1"/>
</dbReference>
<dbReference type="InterPro" id="IPR058240">
    <property type="entry name" value="rSAM_sf"/>
</dbReference>
<dbReference type="CDD" id="cd01335">
    <property type="entry name" value="Radical_SAM"/>
    <property type="match status" value="1"/>
</dbReference>
<dbReference type="PROSITE" id="PS51918">
    <property type="entry name" value="RADICAL_SAM"/>
    <property type="match status" value="1"/>
</dbReference>
<dbReference type="EMBL" id="CP012159">
    <property type="protein sequence ID" value="AKT41092.1"/>
    <property type="molecule type" value="Genomic_DNA"/>
</dbReference>
<keyword evidence="3" id="KW-0949">S-adenosyl-L-methionine</keyword>
<protein>
    <recommendedName>
        <fullName evidence="8">S-adenosylmethionine-dependent nucleotide dehydratase</fullName>
    </recommendedName>
</protein>
<reference evidence="10 11" key="1">
    <citation type="submission" date="2015-07" db="EMBL/GenBank/DDBJ databases">
        <title>Genome analysis of myxobacterium Chondromyces crocatus Cm c5 reveals a high potential for natural compound synthesis and the genetic basis for the loss of fruiting body formation.</title>
        <authorList>
            <person name="Zaburannyi N."/>
            <person name="Bunk B."/>
            <person name="Maier J."/>
            <person name="Overmann J."/>
            <person name="Mueller R."/>
        </authorList>
    </citation>
    <scope>NUCLEOTIDE SEQUENCE [LARGE SCALE GENOMIC DNA]</scope>
    <source>
        <strain evidence="10 11">Cm c5</strain>
    </source>
</reference>
<dbReference type="SFLD" id="SFLDG01088">
    <property type="entry name" value="antiviral_proteins"/>
    <property type="match status" value="1"/>
</dbReference>
<evidence type="ECO:0000256" key="1">
    <source>
        <dbReference type="ARBA" id="ARBA00001966"/>
    </source>
</evidence>
<evidence type="ECO:0000256" key="2">
    <source>
        <dbReference type="ARBA" id="ARBA00022485"/>
    </source>
</evidence>
<comment type="cofactor">
    <cofactor evidence="1">
        <name>[4Fe-4S] cluster</name>
        <dbReference type="ChEBI" id="CHEBI:49883"/>
    </cofactor>
</comment>
<feature type="domain" description="Radical SAM core" evidence="9">
    <location>
        <begin position="38"/>
        <end position="257"/>
    </location>
</feature>
<evidence type="ECO:0000313" key="11">
    <source>
        <dbReference type="Proteomes" id="UP000067626"/>
    </source>
</evidence>
<dbReference type="Pfam" id="PF04055">
    <property type="entry name" value="Radical_SAM"/>
    <property type="match status" value="1"/>
</dbReference>
<dbReference type="GO" id="GO:0046872">
    <property type="term" value="F:metal ion binding"/>
    <property type="evidence" value="ECO:0007669"/>
    <property type="project" value="UniProtKB-KW"/>
</dbReference>
<evidence type="ECO:0000256" key="5">
    <source>
        <dbReference type="ARBA" id="ARBA00023004"/>
    </source>
</evidence>
<dbReference type="InterPro" id="IPR051196">
    <property type="entry name" value="RSAD2/Viperin_antiviral"/>
</dbReference>
<dbReference type="Gene3D" id="3.20.20.70">
    <property type="entry name" value="Aldolase class I"/>
    <property type="match status" value="1"/>
</dbReference>
<dbReference type="SMART" id="SM00729">
    <property type="entry name" value="Elp3"/>
    <property type="match status" value="1"/>
</dbReference>
<dbReference type="SFLD" id="SFLDG01067">
    <property type="entry name" value="SPASM/twitch_domain_containing"/>
    <property type="match status" value="1"/>
</dbReference>
<dbReference type="Proteomes" id="UP000067626">
    <property type="component" value="Chromosome"/>
</dbReference>
<dbReference type="InterPro" id="IPR006638">
    <property type="entry name" value="Elp3/MiaA/NifB-like_rSAM"/>
</dbReference>
<dbReference type="GO" id="GO:0051607">
    <property type="term" value="P:defense response to virus"/>
    <property type="evidence" value="ECO:0007669"/>
    <property type="project" value="UniProtKB-KW"/>
</dbReference>
<dbReference type="InterPro" id="IPR007197">
    <property type="entry name" value="rSAM"/>
</dbReference>
<gene>
    <name evidence="10" type="ORF">CMC5_052510</name>
</gene>
<dbReference type="PANTHER" id="PTHR21339">
    <property type="entry name" value="RADICAL S-ADENOSYL METHIONINE DOMAIN-CONTAINING PROTEIN 2"/>
    <property type="match status" value="1"/>
</dbReference>
<dbReference type="InterPro" id="IPR013785">
    <property type="entry name" value="Aldolase_TIM"/>
</dbReference>
<dbReference type="GO" id="GO:0003824">
    <property type="term" value="F:catalytic activity"/>
    <property type="evidence" value="ECO:0007669"/>
    <property type="project" value="InterPro"/>
</dbReference>
<dbReference type="AlphaFoldDB" id="A0A0K1EKA3"/>
<keyword evidence="7" id="KW-0051">Antiviral defense</keyword>
<dbReference type="SFLD" id="SFLDS00029">
    <property type="entry name" value="Radical_SAM"/>
    <property type="match status" value="1"/>
</dbReference>
<evidence type="ECO:0000259" key="9">
    <source>
        <dbReference type="PROSITE" id="PS51918"/>
    </source>
</evidence>
<dbReference type="KEGG" id="ccro:CMC5_052510"/>
<sequence length="324" mass="35762">MTKSKGRALLQMMPSTGWDGLDVEHEMVLLGRGSEGGRVHPLPRSVNYHLWKPCNMRCTFCFATFDDMGAGLLPKGHLLQDDAIAVVATLARRFEKITFAGGEPTLCPWLVELMEVAKRAGAVTMLVTNGSRLTPEYLGRLQGKLDWLTLSIDSASEKTHALLGRAVKGAAMATERYVEVVGNARALGMRIKVNTVVTTLNAGEKMSELLLALRPERWKILQALPVEGQNSGRIEPLVCSKEAFAAFVKRHRHLEGQGMVLVPEDHEAITGSYAMVDPAGRFFDDITGQHRYSKPILDVGLEQAWSQVGFLPQRFEARGGDYEF</sequence>
<keyword evidence="5" id="KW-0408">Iron</keyword>
<dbReference type="STRING" id="52.CMC5_052510"/>
<keyword evidence="6" id="KW-0411">Iron-sulfur</keyword>
<organism evidence="10 11">
    <name type="scientific">Chondromyces crocatus</name>
    <dbReference type="NCBI Taxonomy" id="52"/>
    <lineage>
        <taxon>Bacteria</taxon>
        <taxon>Pseudomonadati</taxon>
        <taxon>Myxococcota</taxon>
        <taxon>Polyangia</taxon>
        <taxon>Polyangiales</taxon>
        <taxon>Polyangiaceae</taxon>
        <taxon>Chondromyces</taxon>
    </lineage>
</organism>
<proteinExistence type="predicted"/>
<evidence type="ECO:0000256" key="6">
    <source>
        <dbReference type="ARBA" id="ARBA00023014"/>
    </source>
</evidence>
<name>A0A0K1EKA3_CHOCO</name>
<evidence type="ECO:0000256" key="4">
    <source>
        <dbReference type="ARBA" id="ARBA00022723"/>
    </source>
</evidence>
<keyword evidence="2" id="KW-0004">4Fe-4S</keyword>
<dbReference type="PANTHER" id="PTHR21339:SF0">
    <property type="entry name" value="S-ADENOSYLMETHIONINE-DEPENDENT NUCLEOTIDE DEHYDRATASE RSAD2"/>
    <property type="match status" value="1"/>
</dbReference>
<dbReference type="RefSeq" id="WP_218920067.1">
    <property type="nucleotide sequence ID" value="NZ_CP012159.1"/>
</dbReference>
<keyword evidence="11" id="KW-1185">Reference proteome</keyword>
<keyword evidence="4" id="KW-0479">Metal-binding</keyword>
<evidence type="ECO:0000256" key="8">
    <source>
        <dbReference type="ARBA" id="ARBA00039667"/>
    </source>
</evidence>
<evidence type="ECO:0000256" key="3">
    <source>
        <dbReference type="ARBA" id="ARBA00022691"/>
    </source>
</evidence>
<evidence type="ECO:0000313" key="10">
    <source>
        <dbReference type="EMBL" id="AKT41092.1"/>
    </source>
</evidence>
<evidence type="ECO:0000256" key="7">
    <source>
        <dbReference type="ARBA" id="ARBA00023118"/>
    </source>
</evidence>
<dbReference type="NCBIfam" id="NF038283">
    <property type="entry name" value="viperin_w_prok"/>
    <property type="match status" value="1"/>
</dbReference>
<accession>A0A0K1EKA3</accession>
<dbReference type="GO" id="GO:0051539">
    <property type="term" value="F:4 iron, 4 sulfur cluster binding"/>
    <property type="evidence" value="ECO:0007669"/>
    <property type="project" value="UniProtKB-KW"/>
</dbReference>